<organism evidence="8 9">
    <name type="scientific">Panicum virgatum</name>
    <name type="common">Blackwell switchgrass</name>
    <dbReference type="NCBI Taxonomy" id="38727"/>
    <lineage>
        <taxon>Eukaryota</taxon>
        <taxon>Viridiplantae</taxon>
        <taxon>Streptophyta</taxon>
        <taxon>Embryophyta</taxon>
        <taxon>Tracheophyta</taxon>
        <taxon>Spermatophyta</taxon>
        <taxon>Magnoliopsida</taxon>
        <taxon>Liliopsida</taxon>
        <taxon>Poales</taxon>
        <taxon>Poaceae</taxon>
        <taxon>PACMAD clade</taxon>
        <taxon>Panicoideae</taxon>
        <taxon>Panicodae</taxon>
        <taxon>Paniceae</taxon>
        <taxon>Panicinae</taxon>
        <taxon>Panicum</taxon>
        <taxon>Panicum sect. Hiantes</taxon>
    </lineage>
</organism>
<dbReference type="CDD" id="cd14798">
    <property type="entry name" value="RX-CC_like"/>
    <property type="match status" value="1"/>
</dbReference>
<evidence type="ECO:0000313" key="9">
    <source>
        <dbReference type="Proteomes" id="UP000823388"/>
    </source>
</evidence>
<evidence type="ECO:0000259" key="7">
    <source>
        <dbReference type="Pfam" id="PF18052"/>
    </source>
</evidence>
<keyword evidence="2" id="KW-0433">Leucine-rich repeat</keyword>
<gene>
    <name evidence="8" type="ORF">PVAP13_8NG042602</name>
</gene>
<protein>
    <submittedName>
        <fullName evidence="8">Uncharacterized protein</fullName>
    </submittedName>
</protein>
<accession>A0A8T0P9S1</accession>
<dbReference type="AlphaFoldDB" id="A0A8T0P9S1"/>
<keyword evidence="5" id="KW-0611">Plant defense</keyword>
<dbReference type="Pfam" id="PF18052">
    <property type="entry name" value="Rx_N"/>
    <property type="match status" value="1"/>
</dbReference>
<evidence type="ECO:0000256" key="2">
    <source>
        <dbReference type="ARBA" id="ARBA00022614"/>
    </source>
</evidence>
<dbReference type="InterPro" id="IPR002182">
    <property type="entry name" value="NB-ARC"/>
</dbReference>
<feature type="domain" description="NB-ARC" evidence="6">
    <location>
        <begin position="189"/>
        <end position="254"/>
    </location>
</feature>
<evidence type="ECO:0000259" key="6">
    <source>
        <dbReference type="Pfam" id="PF00931"/>
    </source>
</evidence>
<dbReference type="Proteomes" id="UP000823388">
    <property type="component" value="Chromosome 8N"/>
</dbReference>
<dbReference type="InterPro" id="IPR041118">
    <property type="entry name" value="Rx_N"/>
</dbReference>
<comment type="similarity">
    <text evidence="1">Belongs to the disease resistance NB-LRR family.</text>
</comment>
<evidence type="ECO:0000256" key="4">
    <source>
        <dbReference type="ARBA" id="ARBA00022741"/>
    </source>
</evidence>
<keyword evidence="3" id="KW-0677">Repeat</keyword>
<sequence>MAGVLDALAFYVQNMLTEMARDEVHMLLGVTREIKKMDIKLKDLKNFLVDADRRSIADQSVQAWILELRQAMYDATNILDICHLKAMEQGPSHDAGCFNPLLFCMRNPIHAHKIGCQIKNLNQRLIDIKKRSLDFNFINLKSYEDRSRRVASYRPGRRETSGDLDESSLVGENIEEDTRNLVEMLTTAELSKCENNKILVFAIVGVGGIGKTTLAKKIFNHDVIQQEFTKKIWLSVNKDFSETELLRRAVIEAGDDHQSAENTRGMLE</sequence>
<proteinExistence type="inferred from homology"/>
<feature type="domain" description="Disease resistance N-terminal" evidence="7">
    <location>
        <begin position="14"/>
        <end position="91"/>
    </location>
</feature>
<dbReference type="Gene3D" id="1.20.5.4130">
    <property type="match status" value="1"/>
</dbReference>
<evidence type="ECO:0000256" key="5">
    <source>
        <dbReference type="ARBA" id="ARBA00022821"/>
    </source>
</evidence>
<evidence type="ECO:0000256" key="1">
    <source>
        <dbReference type="ARBA" id="ARBA00008894"/>
    </source>
</evidence>
<dbReference type="Gene3D" id="3.40.50.300">
    <property type="entry name" value="P-loop containing nucleotide triphosphate hydrolases"/>
    <property type="match status" value="1"/>
</dbReference>
<dbReference type="GO" id="GO:0006952">
    <property type="term" value="P:defense response"/>
    <property type="evidence" value="ECO:0007669"/>
    <property type="project" value="UniProtKB-KW"/>
</dbReference>
<dbReference type="GO" id="GO:0043531">
    <property type="term" value="F:ADP binding"/>
    <property type="evidence" value="ECO:0007669"/>
    <property type="project" value="InterPro"/>
</dbReference>
<reference evidence="8" key="1">
    <citation type="submission" date="2020-05" db="EMBL/GenBank/DDBJ databases">
        <title>WGS assembly of Panicum virgatum.</title>
        <authorList>
            <person name="Lovell J.T."/>
            <person name="Jenkins J."/>
            <person name="Shu S."/>
            <person name="Juenger T.E."/>
            <person name="Schmutz J."/>
        </authorList>
    </citation>
    <scope>NUCLEOTIDE SEQUENCE</scope>
    <source>
        <strain evidence="8">AP13</strain>
    </source>
</reference>
<dbReference type="EMBL" id="CM029052">
    <property type="protein sequence ID" value="KAG2555996.1"/>
    <property type="molecule type" value="Genomic_DNA"/>
</dbReference>
<keyword evidence="4" id="KW-0547">Nucleotide-binding</keyword>
<dbReference type="Pfam" id="PF00931">
    <property type="entry name" value="NB-ARC"/>
    <property type="match status" value="1"/>
</dbReference>
<dbReference type="PANTHER" id="PTHR19338:SF73">
    <property type="entry name" value="DISEASE RESISTANCE PROTEIN RGA2-LIKE"/>
    <property type="match status" value="1"/>
</dbReference>
<dbReference type="PANTHER" id="PTHR19338">
    <property type="entry name" value="TRANSLOCASE OF INNER MITOCHONDRIAL MEMBRANE 13 HOMOLOG"/>
    <property type="match status" value="1"/>
</dbReference>
<dbReference type="InterPro" id="IPR027417">
    <property type="entry name" value="P-loop_NTPase"/>
</dbReference>
<name>A0A8T0P9S1_PANVG</name>
<keyword evidence="9" id="KW-1185">Reference proteome</keyword>
<dbReference type="InterPro" id="IPR038005">
    <property type="entry name" value="RX-like_CC"/>
</dbReference>
<evidence type="ECO:0000313" key="8">
    <source>
        <dbReference type="EMBL" id="KAG2555996.1"/>
    </source>
</evidence>
<comment type="caution">
    <text evidence="8">The sequence shown here is derived from an EMBL/GenBank/DDBJ whole genome shotgun (WGS) entry which is preliminary data.</text>
</comment>
<evidence type="ECO:0000256" key="3">
    <source>
        <dbReference type="ARBA" id="ARBA00022737"/>
    </source>
</evidence>
<dbReference type="SUPFAM" id="SSF52540">
    <property type="entry name" value="P-loop containing nucleoside triphosphate hydrolases"/>
    <property type="match status" value="1"/>
</dbReference>